<evidence type="ECO:0000256" key="1">
    <source>
        <dbReference type="SAM" id="Coils"/>
    </source>
</evidence>
<evidence type="ECO:0000313" key="4">
    <source>
        <dbReference type="Proteomes" id="UP001160882"/>
    </source>
</evidence>
<evidence type="ECO:0000259" key="2">
    <source>
        <dbReference type="Pfam" id="PF20178"/>
    </source>
</evidence>
<reference evidence="3" key="1">
    <citation type="submission" date="2022-09" db="EMBL/GenBank/DDBJ databases">
        <title>Intensive care unit water sources are persistently colonized with multi-drug resistant bacteria and are the site of extensive horizontal gene transfer of antibiotic resistance genes.</title>
        <authorList>
            <person name="Diorio-Toth L."/>
        </authorList>
    </citation>
    <scope>NUCLEOTIDE SEQUENCE</scope>
    <source>
        <strain evidence="3">GD03782</strain>
    </source>
</reference>
<gene>
    <name evidence="3" type="ORF">N5I14_12045</name>
</gene>
<feature type="coiled-coil region" evidence="1">
    <location>
        <begin position="954"/>
        <end position="981"/>
    </location>
</feature>
<dbReference type="Proteomes" id="UP001160882">
    <property type="component" value="Unassembled WGS sequence"/>
</dbReference>
<keyword evidence="1" id="KW-0175">Coiled coil</keyword>
<name>A0AA42USV9_9PSED</name>
<dbReference type="Pfam" id="PF20178">
    <property type="entry name" value="ToxA_N"/>
    <property type="match status" value="1"/>
</dbReference>
<dbReference type="RefSeq" id="WP_280081978.1">
    <property type="nucleotide sequence ID" value="NZ_JAOCGG010000020.1"/>
</dbReference>
<accession>A0AA42USV9</accession>
<protein>
    <recommendedName>
        <fullName evidence="2">Dermonecrotic toxin N-terminal domain-containing protein</fullName>
    </recommendedName>
</protein>
<dbReference type="EMBL" id="JAOCGG010000020">
    <property type="protein sequence ID" value="MDH1630973.1"/>
    <property type="molecule type" value="Genomic_DNA"/>
</dbReference>
<sequence>MNSASLPIFDFKTAVAREFAGRPTLRQIASRQLLSVLLEQLPWLAYVQPALESADPLMLDSPDPDTGYWTTAPFVDVVLQAMLDGKPLTLEPLGERHYNLGLLATHRFAGSSSEFDTRRLTGGSAALNALLGRLPKHFYQAQVDYWEAPGSCGQSRDRWLQLLLKMALLRNLPLQALDRQQQACVRGLIKGGADQPPVFVVQANLGLGERQFRMMQAGLLVVGEWDEREVVLWCAPSSQVRAFASLEDFALALRDELALRYDFDVMTWDRHQLEGNVFAQQSALLLSLMLDDIARLRRDGLGLARLEECFAALSDPARWFIDGYYLEEYTRLATPPGVDFAPGQDNFAFQEALLDVALAQAESEGVAALDGILDLHGYARQRLRERMLADHPLEANYFPDDLIIELAIARGVPGGAGVGSGGGEPLEPAGEKTLTEFALGNLVSLGGAGILGIRHRDDQLIMPWMTADYIKSLVQSVDIGGRYPDYVAQALDDTATRPARNRRFAREWRQSLVFAALSAKLDRRITQAGLQCVVDFCRGHIDNRSPTITLLPLVFKRQPASAKQDLVGGMYVLSGTEPGVVLLYRPLYDSDPLREYASIEMMMASIRTDQGLQQSMLVWMDPAVRHIYDNGGFAEPHVSSVGIDPYDLPQRPQGAELVVQSWQTEVDEKLYIANRELLVQLGDWQSVSNSESRWTLLRQGAWLLFDVVTLLLKGPVATVAWLLQAIGSVDADVVALDQGTSEERCAATVDLILNMGMALLHARLPKRVAVTRQSRAVYATFDGPPAQDGGYAAARVVPSQGKVGMPGPLVPVADAMNVNVDFSWRGAQGFNWLSMQQRANLMAMRSQVALEGLHASTRGLYEVAGNQYASMLGESFAVSVLPEGVRIKGREGQAGPWLVLEHGVWRIDARLRLVGGMPGDAMFQRFTKLQRSAGRLSAAANQDSVAFTKAGARVLQLQGKVETLEQLVSRENARRDAARESEDASMDWAASERVLKGYQDRLAELGPQVKQQRLQSIDHIEASVRHDKQQLDILKTMLEPKYGGYRKGGFEAGIQAQQAELRTAIIRSTDFIMSELWRIAEYPRINDLAHSVEGLSLAEARPAYRQLRGELAVVVEYQERMLVAQGTLDSLLSDAPRSLDIGLGGTSRTVAELVAGRTYSIVDLRYHHALNLADLALRLDAAQGQRQLARFKAGLSNVRLASAAGAHGELLMSNLAMADRITILQEAWDEYATAIVNSLHIERTGGNLVEVAMLKRYRGQMELLKEDAGRRLLEATAEQEGGAVKTAEAVYPVSVEVQRAVRNRDGQLVIATEVRDADGNTVLEVRAPVTKRVVQVFELKNGRWLERERGEEGSNLLDDSPTEAGAQVQVLLQEHAEILEMARSYVSGEALDRLLTQQGEKLRRAAAALQGGSEALAAELQGALDALSTQRNELLTALYSNTKYPTAAALRFLYERNLLRVDYVRRDTSRSTSPFDEFRITLLNPAAVRRERPIWAAHFHLGSQTAHLEDFTFAHLKLWSQRFQGHAYEVASGERVHRGPLVRADIAGIISLT</sequence>
<evidence type="ECO:0000313" key="3">
    <source>
        <dbReference type="EMBL" id="MDH1630973.1"/>
    </source>
</evidence>
<feature type="domain" description="Dermonecrotic toxin N-terminal" evidence="2">
    <location>
        <begin position="370"/>
        <end position="610"/>
    </location>
</feature>
<comment type="caution">
    <text evidence="3">The sequence shown here is derived from an EMBL/GenBank/DDBJ whole genome shotgun (WGS) entry which is preliminary data.</text>
</comment>
<dbReference type="InterPro" id="IPR046673">
    <property type="entry name" value="ToxA_N"/>
</dbReference>
<organism evidence="3 4">
    <name type="scientific">Pseudomonas mosselii</name>
    <dbReference type="NCBI Taxonomy" id="78327"/>
    <lineage>
        <taxon>Bacteria</taxon>
        <taxon>Pseudomonadati</taxon>
        <taxon>Pseudomonadota</taxon>
        <taxon>Gammaproteobacteria</taxon>
        <taxon>Pseudomonadales</taxon>
        <taxon>Pseudomonadaceae</taxon>
        <taxon>Pseudomonas</taxon>
    </lineage>
</organism>
<proteinExistence type="predicted"/>